<comment type="caution">
    <text evidence="1">The sequence shown here is derived from an EMBL/GenBank/DDBJ whole genome shotgun (WGS) entry which is preliminary data.</text>
</comment>
<protein>
    <submittedName>
        <fullName evidence="1">Uncharacterized protein</fullName>
    </submittedName>
</protein>
<dbReference type="RefSeq" id="WP_265789235.1">
    <property type="nucleotide sequence ID" value="NZ_BAABRS010000002.1"/>
</dbReference>
<name>A0ABT3PYH4_9BACT</name>
<evidence type="ECO:0000313" key="1">
    <source>
        <dbReference type="EMBL" id="MCW9712905.1"/>
    </source>
</evidence>
<dbReference type="Proteomes" id="UP001207337">
    <property type="component" value="Unassembled WGS sequence"/>
</dbReference>
<evidence type="ECO:0000313" key="2">
    <source>
        <dbReference type="Proteomes" id="UP001207337"/>
    </source>
</evidence>
<keyword evidence="2" id="KW-1185">Reference proteome</keyword>
<sequence length="197" mass="22422">MPYLNLFDEISSIGEKFLKSTDRGHKVLKKYAWQLGSINELIKHTHSLVIEKLEAIEGTTDMSEAQQIINSLSGGPLSDSFRVNGLCDIFVGYGVSLRKIVESDSGNNEKEAPPLSAEEENHWIYFCDALEERELQVANLYSNEIQEIGDLVWNAQNINDLEELKERARRAKYILTDQMADFNSLSKKFHKQLGRSI</sequence>
<dbReference type="EMBL" id="JAJNDC010000002">
    <property type="protein sequence ID" value="MCW9712905.1"/>
    <property type="molecule type" value="Genomic_DNA"/>
</dbReference>
<accession>A0ABT3PYH4</accession>
<gene>
    <name evidence="1" type="ORF">LQ318_08305</name>
</gene>
<proteinExistence type="predicted"/>
<organism evidence="1 2">
    <name type="scientific">Fodinibius salicampi</name>
    <dbReference type="NCBI Taxonomy" id="1920655"/>
    <lineage>
        <taxon>Bacteria</taxon>
        <taxon>Pseudomonadati</taxon>
        <taxon>Balneolota</taxon>
        <taxon>Balneolia</taxon>
        <taxon>Balneolales</taxon>
        <taxon>Balneolaceae</taxon>
        <taxon>Fodinibius</taxon>
    </lineage>
</organism>
<reference evidence="1 2" key="1">
    <citation type="submission" date="2021-11" db="EMBL/GenBank/DDBJ databases">
        <title>Aliifidinibius sp. nov., a new bacterium isolated from saline soil.</title>
        <authorList>
            <person name="Galisteo C."/>
            <person name="De La Haba R."/>
            <person name="Sanchez-Porro C."/>
            <person name="Ventosa A."/>
        </authorList>
    </citation>
    <scope>NUCLEOTIDE SEQUENCE [LARGE SCALE GENOMIC DNA]</scope>
    <source>
        <strain evidence="1 2">KACC 190600</strain>
    </source>
</reference>